<gene>
    <name evidence="1" type="primary">lcdH_1</name>
    <name evidence="1" type="ORF">LMG27177_01687</name>
</gene>
<dbReference type="Pfam" id="PF13279">
    <property type="entry name" value="4HBT_2"/>
    <property type="match status" value="1"/>
</dbReference>
<dbReference type="AlphaFoldDB" id="A0A6J5FT25"/>
<evidence type="ECO:0000313" key="2">
    <source>
        <dbReference type="Proteomes" id="UP000494252"/>
    </source>
</evidence>
<dbReference type="Proteomes" id="UP000494252">
    <property type="component" value="Unassembled WGS sequence"/>
</dbReference>
<organism evidence="1 2">
    <name type="scientific">Paraburkholderia fynbosensis</name>
    <dbReference type="NCBI Taxonomy" id="1200993"/>
    <lineage>
        <taxon>Bacteria</taxon>
        <taxon>Pseudomonadati</taxon>
        <taxon>Pseudomonadota</taxon>
        <taxon>Betaproteobacteria</taxon>
        <taxon>Burkholderiales</taxon>
        <taxon>Burkholderiaceae</taxon>
        <taxon>Paraburkholderia</taxon>
    </lineage>
</organism>
<reference evidence="1 2" key="1">
    <citation type="submission" date="2020-04" db="EMBL/GenBank/DDBJ databases">
        <authorList>
            <person name="De Canck E."/>
        </authorList>
    </citation>
    <scope>NUCLEOTIDE SEQUENCE [LARGE SCALE GENOMIC DNA]</scope>
    <source>
        <strain evidence="1 2">LMG 27177</strain>
    </source>
</reference>
<dbReference type="RefSeq" id="WP_175158957.1">
    <property type="nucleotide sequence ID" value="NZ_CADIKI010000004.1"/>
</dbReference>
<dbReference type="Gene3D" id="3.10.129.10">
    <property type="entry name" value="Hotdog Thioesterase"/>
    <property type="match status" value="1"/>
</dbReference>
<name>A0A6J5FT25_9BURK</name>
<dbReference type="SUPFAM" id="SSF54637">
    <property type="entry name" value="Thioesterase/thiol ester dehydrase-isomerase"/>
    <property type="match status" value="1"/>
</dbReference>
<dbReference type="InterPro" id="IPR029069">
    <property type="entry name" value="HotDog_dom_sf"/>
</dbReference>
<keyword evidence="2" id="KW-1185">Reference proteome</keyword>
<proteinExistence type="predicted"/>
<sequence length="172" mass="19363">MPQYAALPCYRDVVRSEWVDYNGHLRDAFYMLVFSFATDSLIDLIGLPDAERKARRRSIYTLEAHVSYLHEIKEGAPVRVDMRVLAHDAKRLHLYLEMWSGHDDAPVAAGEQMLLHVDTSGPRAAAFDADVETRLRELADTHALLPPPRFAGRVIGLSAGTRRNGSEPDLPR</sequence>
<keyword evidence="1" id="KW-0560">Oxidoreductase</keyword>
<protein>
    <submittedName>
        <fullName evidence="1">L-carnitine dehydrogenase</fullName>
        <ecNumber evidence="1">1.1.1.108</ecNumber>
    </submittedName>
</protein>
<accession>A0A6J5FT25</accession>
<dbReference type="EC" id="1.1.1.108" evidence="1"/>
<dbReference type="CDD" id="cd00586">
    <property type="entry name" value="4HBT"/>
    <property type="match status" value="1"/>
</dbReference>
<evidence type="ECO:0000313" key="1">
    <source>
        <dbReference type="EMBL" id="CAB3784802.1"/>
    </source>
</evidence>
<dbReference type="GO" id="GO:0047728">
    <property type="term" value="F:carnitine 3-dehydrogenase activity"/>
    <property type="evidence" value="ECO:0007669"/>
    <property type="project" value="UniProtKB-EC"/>
</dbReference>
<dbReference type="EMBL" id="CADIKI010000004">
    <property type="protein sequence ID" value="CAB3784802.1"/>
    <property type="molecule type" value="Genomic_DNA"/>
</dbReference>